<name>J3MF32_ORYBR</name>
<dbReference type="HOGENOM" id="CLU_2948783_0_0_1"/>
<feature type="signal peptide" evidence="1">
    <location>
        <begin position="1"/>
        <end position="18"/>
    </location>
</feature>
<keyword evidence="1" id="KW-0732">Signal</keyword>
<accession>J3MF32</accession>
<dbReference type="Proteomes" id="UP000006038">
    <property type="component" value="Chromosome 6"/>
</dbReference>
<protein>
    <submittedName>
        <fullName evidence="2">Uncharacterized protein</fullName>
    </submittedName>
</protein>
<keyword evidence="3" id="KW-1185">Reference proteome</keyword>
<organism evidence="2">
    <name type="scientific">Oryza brachyantha</name>
    <name type="common">malo sina</name>
    <dbReference type="NCBI Taxonomy" id="4533"/>
    <lineage>
        <taxon>Eukaryota</taxon>
        <taxon>Viridiplantae</taxon>
        <taxon>Streptophyta</taxon>
        <taxon>Embryophyta</taxon>
        <taxon>Tracheophyta</taxon>
        <taxon>Spermatophyta</taxon>
        <taxon>Magnoliopsida</taxon>
        <taxon>Liliopsida</taxon>
        <taxon>Poales</taxon>
        <taxon>Poaceae</taxon>
        <taxon>BOP clade</taxon>
        <taxon>Oryzoideae</taxon>
        <taxon>Oryzeae</taxon>
        <taxon>Oryzinae</taxon>
        <taxon>Oryza</taxon>
    </lineage>
</organism>
<reference evidence="2" key="1">
    <citation type="journal article" date="2013" name="Nat. Commun.">
        <title>Whole-genome sequencing of Oryza brachyantha reveals mechanisms underlying Oryza genome evolution.</title>
        <authorList>
            <person name="Chen J."/>
            <person name="Huang Q."/>
            <person name="Gao D."/>
            <person name="Wang J."/>
            <person name="Lang Y."/>
            <person name="Liu T."/>
            <person name="Li B."/>
            <person name="Bai Z."/>
            <person name="Luis Goicoechea J."/>
            <person name="Liang C."/>
            <person name="Chen C."/>
            <person name="Zhang W."/>
            <person name="Sun S."/>
            <person name="Liao Y."/>
            <person name="Zhang X."/>
            <person name="Yang L."/>
            <person name="Song C."/>
            <person name="Wang M."/>
            <person name="Shi J."/>
            <person name="Liu G."/>
            <person name="Liu J."/>
            <person name="Zhou H."/>
            <person name="Zhou W."/>
            <person name="Yu Q."/>
            <person name="An N."/>
            <person name="Chen Y."/>
            <person name="Cai Q."/>
            <person name="Wang B."/>
            <person name="Liu B."/>
            <person name="Min J."/>
            <person name="Huang Y."/>
            <person name="Wu H."/>
            <person name="Li Z."/>
            <person name="Zhang Y."/>
            <person name="Yin Y."/>
            <person name="Song W."/>
            <person name="Jiang J."/>
            <person name="Jackson S.A."/>
            <person name="Wing R.A."/>
            <person name="Wang J."/>
            <person name="Chen M."/>
        </authorList>
    </citation>
    <scope>NUCLEOTIDE SEQUENCE [LARGE SCALE GENOMIC DNA]</scope>
    <source>
        <strain evidence="2">cv. IRGC 101232</strain>
    </source>
</reference>
<dbReference type="Gramene" id="OB06G26260.1">
    <property type="protein sequence ID" value="OB06G26260.1"/>
    <property type="gene ID" value="OB06G26260"/>
</dbReference>
<feature type="chain" id="PRO_5003774923" evidence="1">
    <location>
        <begin position="19"/>
        <end position="60"/>
    </location>
</feature>
<dbReference type="AlphaFoldDB" id="J3MF32"/>
<sequence>RARASRHVGALCMALVSACFRPLAFYSCSGLQLAFCSGAPKFLQTELDRSLSLSVSCCIF</sequence>
<evidence type="ECO:0000313" key="2">
    <source>
        <dbReference type="EnsemblPlants" id="OB06G26260.1"/>
    </source>
</evidence>
<proteinExistence type="predicted"/>
<evidence type="ECO:0000256" key="1">
    <source>
        <dbReference type="SAM" id="SignalP"/>
    </source>
</evidence>
<evidence type="ECO:0000313" key="3">
    <source>
        <dbReference type="Proteomes" id="UP000006038"/>
    </source>
</evidence>
<dbReference type="EnsemblPlants" id="OB06G26260.1">
    <property type="protein sequence ID" value="OB06G26260.1"/>
    <property type="gene ID" value="OB06G26260"/>
</dbReference>
<reference evidence="2" key="2">
    <citation type="submission" date="2013-04" db="UniProtKB">
        <authorList>
            <consortium name="EnsemblPlants"/>
        </authorList>
    </citation>
    <scope>IDENTIFICATION</scope>
</reference>